<dbReference type="EMBL" id="CP063458">
    <property type="protein sequence ID" value="QOV90940.1"/>
    <property type="molecule type" value="Genomic_DNA"/>
</dbReference>
<evidence type="ECO:0000313" key="3">
    <source>
        <dbReference type="Proteomes" id="UP000593765"/>
    </source>
</evidence>
<sequence>MAFLKLSALSVLVTATWAVTISAAVIPYGSPDGNTTHLYHFDDVAGSTSTTDTVTTGGINLSPVNGANFGSSSFSTAFGNAGALSTTATNRIFSGGLATTSQVGITNAFTIEAVLKLSAISGTYQQIVTVGNNQVQFRIDNAGNTMSFVSTATSPTFTFSGAIPTAGANAFDASAFYHVAVAYTGDETAATNIAMYWTKLDDATTSANLISTGTMTADLLAVTGFYVGNRNTRSESVLGLVDEVRISNVARTADQFIFSPASVPEPAFASSICLVAMGFLCRHRRA</sequence>
<name>A0A7M2X2F9_9BACT</name>
<evidence type="ECO:0000256" key="1">
    <source>
        <dbReference type="SAM" id="SignalP"/>
    </source>
</evidence>
<gene>
    <name evidence="2" type="ORF">IPV69_06145</name>
</gene>
<feature type="signal peptide" evidence="1">
    <location>
        <begin position="1"/>
        <end position="23"/>
    </location>
</feature>
<dbReference type="KEGG" id="hbs:IPV69_06145"/>
<organism evidence="2 3">
    <name type="scientific">Humisphaera borealis</name>
    <dbReference type="NCBI Taxonomy" id="2807512"/>
    <lineage>
        <taxon>Bacteria</taxon>
        <taxon>Pseudomonadati</taxon>
        <taxon>Planctomycetota</taxon>
        <taxon>Phycisphaerae</taxon>
        <taxon>Tepidisphaerales</taxon>
        <taxon>Tepidisphaeraceae</taxon>
        <taxon>Humisphaera</taxon>
    </lineage>
</organism>
<dbReference type="Gene3D" id="2.60.120.200">
    <property type="match status" value="1"/>
</dbReference>
<accession>A0A7M2X2F9</accession>
<dbReference type="RefSeq" id="WP_206294045.1">
    <property type="nucleotide sequence ID" value="NZ_CP063458.1"/>
</dbReference>
<evidence type="ECO:0000313" key="2">
    <source>
        <dbReference type="EMBL" id="QOV90940.1"/>
    </source>
</evidence>
<dbReference type="Pfam" id="PF13385">
    <property type="entry name" value="Laminin_G_3"/>
    <property type="match status" value="1"/>
</dbReference>
<dbReference type="AlphaFoldDB" id="A0A7M2X2F9"/>
<feature type="chain" id="PRO_5034875258" evidence="1">
    <location>
        <begin position="24"/>
        <end position="286"/>
    </location>
</feature>
<keyword evidence="1" id="KW-0732">Signal</keyword>
<protein>
    <submittedName>
        <fullName evidence="2">LamG domain-containing protein</fullName>
    </submittedName>
</protein>
<keyword evidence="3" id="KW-1185">Reference proteome</keyword>
<reference evidence="2 3" key="1">
    <citation type="submission" date="2020-10" db="EMBL/GenBank/DDBJ databases">
        <title>Wide distribution of Phycisphaera-like planctomycetes from WD2101 soil group in peatlands and genome analysis of the first cultivated representative.</title>
        <authorList>
            <person name="Dedysh S.N."/>
            <person name="Beletsky A.V."/>
            <person name="Ivanova A."/>
            <person name="Kulichevskaya I.S."/>
            <person name="Suzina N.E."/>
            <person name="Philippov D.A."/>
            <person name="Rakitin A.L."/>
            <person name="Mardanov A.V."/>
            <person name="Ravin N.V."/>
        </authorList>
    </citation>
    <scope>NUCLEOTIDE SEQUENCE [LARGE SCALE GENOMIC DNA]</scope>
    <source>
        <strain evidence="2 3">M1803</strain>
    </source>
</reference>
<proteinExistence type="predicted"/>
<dbReference type="Proteomes" id="UP000593765">
    <property type="component" value="Chromosome"/>
</dbReference>
<dbReference type="SUPFAM" id="SSF49899">
    <property type="entry name" value="Concanavalin A-like lectins/glucanases"/>
    <property type="match status" value="1"/>
</dbReference>
<dbReference type="InterPro" id="IPR013320">
    <property type="entry name" value="ConA-like_dom_sf"/>
</dbReference>